<evidence type="ECO:0000313" key="2">
    <source>
        <dbReference type="EMBL" id="GEU45273.1"/>
    </source>
</evidence>
<feature type="region of interest" description="Disordered" evidence="1">
    <location>
        <begin position="132"/>
        <end position="162"/>
    </location>
</feature>
<feature type="compositionally biased region" description="Low complexity" evidence="1">
    <location>
        <begin position="142"/>
        <end position="155"/>
    </location>
</feature>
<comment type="caution">
    <text evidence="2">The sequence shown here is derived from an EMBL/GenBank/DDBJ whole genome shotgun (WGS) entry which is preliminary data.</text>
</comment>
<reference evidence="2" key="1">
    <citation type="journal article" date="2019" name="Sci. Rep.">
        <title>Draft genome of Tanacetum cinerariifolium, the natural source of mosquito coil.</title>
        <authorList>
            <person name="Yamashiro T."/>
            <person name="Shiraishi A."/>
            <person name="Satake H."/>
            <person name="Nakayama K."/>
        </authorList>
    </citation>
    <scope>NUCLEOTIDE SEQUENCE</scope>
</reference>
<proteinExistence type="predicted"/>
<protein>
    <recommendedName>
        <fullName evidence="3">Reverse transcriptase domain-containing protein</fullName>
    </recommendedName>
</protein>
<name>A0A6L2K7B6_TANCI</name>
<dbReference type="AlphaFoldDB" id="A0A6L2K7B6"/>
<gene>
    <name evidence="2" type="ORF">Tci_017251</name>
</gene>
<dbReference type="EMBL" id="BKCJ010001963">
    <property type="protein sequence ID" value="GEU45273.1"/>
    <property type="molecule type" value="Genomic_DNA"/>
</dbReference>
<accession>A0A6L2K7B6</accession>
<sequence length="162" mass="18532">MTFDKSPPPPKTSPLEDDDLVKKEAIKVSEKKPLGNDVEDEVLENDEIVNIKESKSHPLENVIRNLNKELLDLKLKTKVFFCFLSTIEPKNVGEALKDKFMEWCPNLDNVIYDIVDRVMHLLALVQERRPSKDHGIKKGHHSTSSSSTFLHGLSSYEFDDDK</sequence>
<evidence type="ECO:0000256" key="1">
    <source>
        <dbReference type="SAM" id="MobiDB-lite"/>
    </source>
</evidence>
<evidence type="ECO:0008006" key="3">
    <source>
        <dbReference type="Google" id="ProtNLM"/>
    </source>
</evidence>
<organism evidence="2">
    <name type="scientific">Tanacetum cinerariifolium</name>
    <name type="common">Dalmatian daisy</name>
    <name type="synonym">Chrysanthemum cinerariifolium</name>
    <dbReference type="NCBI Taxonomy" id="118510"/>
    <lineage>
        <taxon>Eukaryota</taxon>
        <taxon>Viridiplantae</taxon>
        <taxon>Streptophyta</taxon>
        <taxon>Embryophyta</taxon>
        <taxon>Tracheophyta</taxon>
        <taxon>Spermatophyta</taxon>
        <taxon>Magnoliopsida</taxon>
        <taxon>eudicotyledons</taxon>
        <taxon>Gunneridae</taxon>
        <taxon>Pentapetalae</taxon>
        <taxon>asterids</taxon>
        <taxon>campanulids</taxon>
        <taxon>Asterales</taxon>
        <taxon>Asteraceae</taxon>
        <taxon>Asteroideae</taxon>
        <taxon>Anthemideae</taxon>
        <taxon>Anthemidinae</taxon>
        <taxon>Tanacetum</taxon>
    </lineage>
</organism>